<dbReference type="EMBL" id="CM004389">
    <property type="protein sequence ID" value="OAY55890.1"/>
    <property type="molecule type" value="Genomic_DNA"/>
</dbReference>
<evidence type="ECO:0000313" key="1">
    <source>
        <dbReference type="EMBL" id="OAY55890.1"/>
    </source>
</evidence>
<accession>A0A2C9W8R1</accession>
<organism evidence="1">
    <name type="scientific">Manihot esculenta</name>
    <name type="common">Cassava</name>
    <name type="synonym">Jatropha manihot</name>
    <dbReference type="NCBI Taxonomy" id="3983"/>
    <lineage>
        <taxon>Eukaryota</taxon>
        <taxon>Viridiplantae</taxon>
        <taxon>Streptophyta</taxon>
        <taxon>Embryophyta</taxon>
        <taxon>Tracheophyta</taxon>
        <taxon>Spermatophyta</taxon>
        <taxon>Magnoliopsida</taxon>
        <taxon>eudicotyledons</taxon>
        <taxon>Gunneridae</taxon>
        <taxon>Pentapetalae</taxon>
        <taxon>rosids</taxon>
        <taxon>fabids</taxon>
        <taxon>Malpighiales</taxon>
        <taxon>Euphorbiaceae</taxon>
        <taxon>Crotonoideae</taxon>
        <taxon>Manihoteae</taxon>
        <taxon>Manihot</taxon>
    </lineage>
</organism>
<dbReference type="AlphaFoldDB" id="A0A2C9W8R1"/>
<sequence>MNNHKGDIYYCAENISTFNYTTNQGFEHCALCNKSSRNHYNIQHFKCPSITCTQILPQERVSKWFPSSSFLSQPAMENSPKNSAPIFLQKLSSHISSILDPIIFQYLF</sequence>
<gene>
    <name evidence="1" type="ORF">MANES_03G188000</name>
</gene>
<name>A0A2C9W8R1_MANES</name>
<reference evidence="1" key="1">
    <citation type="submission" date="2016-02" db="EMBL/GenBank/DDBJ databases">
        <title>WGS assembly of Manihot esculenta.</title>
        <authorList>
            <person name="Bredeson J.V."/>
            <person name="Prochnik S.E."/>
            <person name="Lyons J.B."/>
            <person name="Schmutz J."/>
            <person name="Grimwood J."/>
            <person name="Vrebalov J."/>
            <person name="Bart R.S."/>
            <person name="Amuge T."/>
            <person name="Ferguson M.E."/>
            <person name="Green R."/>
            <person name="Putnam N."/>
            <person name="Stites J."/>
            <person name="Rounsley S."/>
            <person name="Rokhsar D.S."/>
        </authorList>
    </citation>
    <scope>NUCLEOTIDE SEQUENCE [LARGE SCALE GENOMIC DNA]</scope>
    <source>
        <tissue evidence="1">Leaf</tissue>
    </source>
</reference>
<protein>
    <submittedName>
        <fullName evidence="1">Uncharacterized protein</fullName>
    </submittedName>
</protein>
<proteinExistence type="predicted"/>